<dbReference type="InterPro" id="IPR005471">
    <property type="entry name" value="Tscrpt_reg_IclR_N"/>
</dbReference>
<organism evidence="6 7">
    <name type="scientific">Candidatus Thalassospirochaeta sargassi</name>
    <dbReference type="NCBI Taxonomy" id="3119039"/>
    <lineage>
        <taxon>Bacteria</taxon>
        <taxon>Pseudomonadati</taxon>
        <taxon>Spirochaetota</taxon>
        <taxon>Spirochaetia</taxon>
        <taxon>Spirochaetales</taxon>
        <taxon>Spirochaetaceae</taxon>
        <taxon>Candidatus Thalassospirochaeta</taxon>
    </lineage>
</organism>
<evidence type="ECO:0000313" key="7">
    <source>
        <dbReference type="Proteomes" id="UP001221217"/>
    </source>
</evidence>
<dbReference type="GO" id="GO:0045892">
    <property type="term" value="P:negative regulation of DNA-templated transcription"/>
    <property type="evidence" value="ECO:0007669"/>
    <property type="project" value="TreeGrafter"/>
</dbReference>
<evidence type="ECO:0000256" key="1">
    <source>
        <dbReference type="ARBA" id="ARBA00023015"/>
    </source>
</evidence>
<dbReference type="GO" id="GO:0003700">
    <property type="term" value="F:DNA-binding transcription factor activity"/>
    <property type="evidence" value="ECO:0007669"/>
    <property type="project" value="TreeGrafter"/>
</dbReference>
<reference evidence="6 7" key="1">
    <citation type="submission" date="2022-12" db="EMBL/GenBank/DDBJ databases">
        <title>Metagenome assembled genome from gulf of manar.</title>
        <authorList>
            <person name="Kohli P."/>
            <person name="Pk S."/>
            <person name="Venkata Ramana C."/>
            <person name="Sasikala C."/>
        </authorList>
    </citation>
    <scope>NUCLEOTIDE SEQUENCE [LARGE SCALE GENOMIC DNA]</scope>
    <source>
        <strain evidence="6">JB008</strain>
    </source>
</reference>
<sequence length="249" mass="28190">MRTNSSLIKGLGILELIIKEGSVRIVDVARAFDMPTSNISLFMNSLVSSGYIFKNDMDGRYHLSSKLINMINQADDLNYRYIFEVAMPEMQKLFEKFRENTLIAVLDEMVTRYIGRIQSDHIIQIINAEEEVFPPHVTANGKAILANLSQKELNRYLDRMDNTPFTENSIVEPDILKKELAVVRERGYSINAGEFEPHIMAVGAPLFHGGEVIASLVVQFPDFRHSRSDLEGYAEIIMAASTRITALFN</sequence>
<dbReference type="Gene3D" id="1.10.10.10">
    <property type="entry name" value="Winged helix-like DNA-binding domain superfamily/Winged helix DNA-binding domain"/>
    <property type="match status" value="1"/>
</dbReference>
<protein>
    <submittedName>
        <fullName evidence="6">IclR family transcriptional regulator</fullName>
    </submittedName>
</protein>
<dbReference type="Proteomes" id="UP001221217">
    <property type="component" value="Unassembled WGS sequence"/>
</dbReference>
<dbReference type="AlphaFoldDB" id="A0AAJ1IID2"/>
<keyword evidence="2" id="KW-0238">DNA-binding</keyword>
<keyword evidence="1" id="KW-0805">Transcription regulation</keyword>
<dbReference type="SMART" id="SM00346">
    <property type="entry name" value="HTH_ICLR"/>
    <property type="match status" value="1"/>
</dbReference>
<comment type="caution">
    <text evidence="6">The sequence shown here is derived from an EMBL/GenBank/DDBJ whole genome shotgun (WGS) entry which is preliminary data.</text>
</comment>
<dbReference type="GO" id="GO:0003677">
    <property type="term" value="F:DNA binding"/>
    <property type="evidence" value="ECO:0007669"/>
    <property type="project" value="UniProtKB-KW"/>
</dbReference>
<dbReference type="PANTHER" id="PTHR30136:SF7">
    <property type="entry name" value="HTH-TYPE TRANSCRIPTIONAL REGULATOR KDGR-RELATED"/>
    <property type="match status" value="1"/>
</dbReference>
<dbReference type="PROSITE" id="PS51078">
    <property type="entry name" value="ICLR_ED"/>
    <property type="match status" value="1"/>
</dbReference>
<evidence type="ECO:0000259" key="5">
    <source>
        <dbReference type="PROSITE" id="PS51078"/>
    </source>
</evidence>
<keyword evidence="3" id="KW-0804">Transcription</keyword>
<evidence type="ECO:0000313" key="6">
    <source>
        <dbReference type="EMBL" id="MDC7228473.1"/>
    </source>
</evidence>
<feature type="domain" description="IclR-ED" evidence="5">
    <location>
        <begin position="69"/>
        <end position="249"/>
    </location>
</feature>
<dbReference type="InterPro" id="IPR050707">
    <property type="entry name" value="HTH_MetabolicPath_Reg"/>
</dbReference>
<proteinExistence type="predicted"/>
<evidence type="ECO:0000256" key="2">
    <source>
        <dbReference type="ARBA" id="ARBA00023125"/>
    </source>
</evidence>
<dbReference type="InterPro" id="IPR036388">
    <property type="entry name" value="WH-like_DNA-bd_sf"/>
</dbReference>
<evidence type="ECO:0000259" key="4">
    <source>
        <dbReference type="PROSITE" id="PS51077"/>
    </source>
</evidence>
<dbReference type="Pfam" id="PF01614">
    <property type="entry name" value="IclR_C"/>
    <property type="match status" value="1"/>
</dbReference>
<name>A0AAJ1IID2_9SPIO</name>
<dbReference type="PROSITE" id="PS51077">
    <property type="entry name" value="HTH_ICLR"/>
    <property type="match status" value="1"/>
</dbReference>
<dbReference type="Gene3D" id="3.30.450.40">
    <property type="match status" value="1"/>
</dbReference>
<dbReference type="InterPro" id="IPR029016">
    <property type="entry name" value="GAF-like_dom_sf"/>
</dbReference>
<evidence type="ECO:0000256" key="3">
    <source>
        <dbReference type="ARBA" id="ARBA00023163"/>
    </source>
</evidence>
<gene>
    <name evidence="6" type="ORF">PQJ61_17055</name>
</gene>
<dbReference type="InterPro" id="IPR014757">
    <property type="entry name" value="Tscrpt_reg_IclR_C"/>
</dbReference>
<dbReference type="EMBL" id="JAQQAL010000049">
    <property type="protein sequence ID" value="MDC7228473.1"/>
    <property type="molecule type" value="Genomic_DNA"/>
</dbReference>
<dbReference type="PANTHER" id="PTHR30136">
    <property type="entry name" value="HELIX-TURN-HELIX TRANSCRIPTIONAL REGULATOR, ICLR FAMILY"/>
    <property type="match status" value="1"/>
</dbReference>
<accession>A0AAJ1IID2</accession>
<feature type="domain" description="HTH iclR-type" evidence="4">
    <location>
        <begin position="4"/>
        <end position="65"/>
    </location>
</feature>
<dbReference type="SUPFAM" id="SSF55781">
    <property type="entry name" value="GAF domain-like"/>
    <property type="match status" value="1"/>
</dbReference>
<dbReference type="SUPFAM" id="SSF46785">
    <property type="entry name" value="Winged helix' DNA-binding domain"/>
    <property type="match status" value="1"/>
</dbReference>
<dbReference type="InterPro" id="IPR036390">
    <property type="entry name" value="WH_DNA-bd_sf"/>
</dbReference>
<dbReference type="Pfam" id="PF09339">
    <property type="entry name" value="HTH_IclR"/>
    <property type="match status" value="1"/>
</dbReference>